<dbReference type="InterPro" id="IPR015943">
    <property type="entry name" value="WD40/YVTN_repeat-like_dom_sf"/>
</dbReference>
<sequence>MTDQQRPGVSPGRPSDEPEPAAHGDSVAQFFAQQRAEVRQEPAGEVTWQRIVRSSRSTSRRRSRVLALTSAAVAVLALFAIWSWQREPMGGSGVRQGQAIAGNTDTVPSGRSSGEGRTVSPAQQPFKVPETFTTWSVSNAGHGTLYALGSQGCRGTVCPVLLRSGTNGTSWTAVHNFDSTDVSSATGTDVQQIQPDRAVTQVRFASPTTGYVFGGDLWVTRDSGASFSKLPHPGSTVLDVEVFDQQVVALSSDNCAQGVCNGPMYVSVFAPSATSVEQPAAVYSPDTPVRGGEVTVQNAQAFVQLSVGDSASAIPPMRLTGGRLQPMAPPAACNGRQLQSVTPATNVTGPVLLFAVCDPQESGSATSYTLVRSRDGGQHWESVSVGSLSLPRLGQVWLAAADDKHLVASAGGPRDTSGVPANSGAGSLVVSRDGGNGWAPADNTSKQPVPSSGFDWTASAGAGYFYAVPRTTSSFWATSDYGTRWRLVNPPA</sequence>
<feature type="region of interest" description="Disordered" evidence="1">
    <location>
        <begin position="93"/>
        <end position="122"/>
    </location>
</feature>
<feature type="compositionally biased region" description="Polar residues" evidence="1">
    <location>
        <begin position="101"/>
        <end position="112"/>
    </location>
</feature>
<evidence type="ECO:0008006" key="5">
    <source>
        <dbReference type="Google" id="ProtNLM"/>
    </source>
</evidence>
<comment type="caution">
    <text evidence="3">The sequence shown here is derived from an EMBL/GenBank/DDBJ whole genome shotgun (WGS) entry which is preliminary data.</text>
</comment>
<feature type="transmembrane region" description="Helical" evidence="2">
    <location>
        <begin position="65"/>
        <end position="84"/>
    </location>
</feature>
<keyword evidence="2" id="KW-0812">Transmembrane</keyword>
<dbReference type="RefSeq" id="WP_171155029.1">
    <property type="nucleotide sequence ID" value="NZ_JABENB010000001.1"/>
</dbReference>
<feature type="region of interest" description="Disordered" evidence="1">
    <location>
        <begin position="409"/>
        <end position="452"/>
    </location>
</feature>
<reference evidence="3 4" key="1">
    <citation type="submission" date="2020-05" db="EMBL/GenBank/DDBJ databases">
        <title>Flexivirga sp. ID2601S isolated from air conditioner.</title>
        <authorList>
            <person name="Kim D.H."/>
        </authorList>
    </citation>
    <scope>NUCLEOTIDE SEQUENCE [LARGE SCALE GENOMIC DNA]</scope>
    <source>
        <strain evidence="3 4">ID2601S</strain>
    </source>
</reference>
<keyword evidence="4" id="KW-1185">Reference proteome</keyword>
<dbReference type="EMBL" id="JABENB010000001">
    <property type="protein sequence ID" value="NNG39872.1"/>
    <property type="molecule type" value="Genomic_DNA"/>
</dbReference>
<proteinExistence type="predicted"/>
<dbReference type="AlphaFoldDB" id="A0A849AT17"/>
<evidence type="ECO:0000313" key="4">
    <source>
        <dbReference type="Proteomes" id="UP000557772"/>
    </source>
</evidence>
<dbReference type="Proteomes" id="UP000557772">
    <property type="component" value="Unassembled WGS sequence"/>
</dbReference>
<organism evidence="3 4">
    <name type="scientific">Flexivirga aerilata</name>
    <dbReference type="NCBI Taxonomy" id="1656889"/>
    <lineage>
        <taxon>Bacteria</taxon>
        <taxon>Bacillati</taxon>
        <taxon>Actinomycetota</taxon>
        <taxon>Actinomycetes</taxon>
        <taxon>Micrococcales</taxon>
        <taxon>Dermacoccaceae</taxon>
        <taxon>Flexivirga</taxon>
    </lineage>
</organism>
<evidence type="ECO:0000256" key="2">
    <source>
        <dbReference type="SAM" id="Phobius"/>
    </source>
</evidence>
<keyword evidence="2" id="KW-1133">Transmembrane helix</keyword>
<feature type="region of interest" description="Disordered" evidence="1">
    <location>
        <begin position="1"/>
        <end position="26"/>
    </location>
</feature>
<protein>
    <recommendedName>
        <fullName evidence="5">Exo-alpha-sialidase</fullName>
    </recommendedName>
</protein>
<gene>
    <name evidence="3" type="ORF">HJ588_11375</name>
</gene>
<evidence type="ECO:0000313" key="3">
    <source>
        <dbReference type="EMBL" id="NNG39872.1"/>
    </source>
</evidence>
<dbReference type="Gene3D" id="2.130.10.10">
    <property type="entry name" value="YVTN repeat-like/Quinoprotein amine dehydrogenase"/>
    <property type="match status" value="1"/>
</dbReference>
<evidence type="ECO:0000256" key="1">
    <source>
        <dbReference type="SAM" id="MobiDB-lite"/>
    </source>
</evidence>
<name>A0A849AT17_9MICO</name>
<keyword evidence="2" id="KW-0472">Membrane</keyword>
<dbReference type="SUPFAM" id="SSF110296">
    <property type="entry name" value="Oligoxyloglucan reducing end-specific cellobiohydrolase"/>
    <property type="match status" value="2"/>
</dbReference>
<accession>A0A849AT17</accession>